<comment type="caution">
    <text evidence="2">The sequence shown here is derived from an EMBL/GenBank/DDBJ whole genome shotgun (WGS) entry which is preliminary data.</text>
</comment>
<evidence type="ECO:0000313" key="2">
    <source>
        <dbReference type="EMBL" id="GIY35702.1"/>
    </source>
</evidence>
<keyword evidence="1" id="KW-0472">Membrane</keyword>
<gene>
    <name evidence="2" type="ORF">CDAR_185311</name>
</gene>
<accession>A0AAV4STE7</accession>
<keyword evidence="1" id="KW-0812">Transmembrane</keyword>
<dbReference type="AlphaFoldDB" id="A0AAV4STE7"/>
<protein>
    <submittedName>
        <fullName evidence="2">Uncharacterized protein</fullName>
    </submittedName>
</protein>
<dbReference type="Proteomes" id="UP001054837">
    <property type="component" value="Unassembled WGS sequence"/>
</dbReference>
<dbReference type="EMBL" id="BPLQ01008196">
    <property type="protein sequence ID" value="GIY35702.1"/>
    <property type="molecule type" value="Genomic_DNA"/>
</dbReference>
<reference evidence="2 3" key="1">
    <citation type="submission" date="2021-06" db="EMBL/GenBank/DDBJ databases">
        <title>Caerostris darwini draft genome.</title>
        <authorList>
            <person name="Kono N."/>
            <person name="Arakawa K."/>
        </authorList>
    </citation>
    <scope>NUCLEOTIDE SEQUENCE [LARGE SCALE GENOMIC DNA]</scope>
</reference>
<name>A0AAV4STE7_9ARAC</name>
<feature type="transmembrane region" description="Helical" evidence="1">
    <location>
        <begin position="85"/>
        <end position="104"/>
    </location>
</feature>
<sequence length="120" mass="13896">MMRTRVKVADEQDPPHYYQVIRCPHLVSLCPRRSIQGLKSHLDRASRGLWHCRGERYTGRRNYFGPGAILLQLFVASISRESLEIRVSVAIIIILFFLVVILMVPFRCLPFSLYDGYSTL</sequence>
<evidence type="ECO:0000256" key="1">
    <source>
        <dbReference type="SAM" id="Phobius"/>
    </source>
</evidence>
<evidence type="ECO:0000313" key="3">
    <source>
        <dbReference type="Proteomes" id="UP001054837"/>
    </source>
</evidence>
<organism evidence="2 3">
    <name type="scientific">Caerostris darwini</name>
    <dbReference type="NCBI Taxonomy" id="1538125"/>
    <lineage>
        <taxon>Eukaryota</taxon>
        <taxon>Metazoa</taxon>
        <taxon>Ecdysozoa</taxon>
        <taxon>Arthropoda</taxon>
        <taxon>Chelicerata</taxon>
        <taxon>Arachnida</taxon>
        <taxon>Araneae</taxon>
        <taxon>Araneomorphae</taxon>
        <taxon>Entelegynae</taxon>
        <taxon>Araneoidea</taxon>
        <taxon>Araneidae</taxon>
        <taxon>Caerostris</taxon>
    </lineage>
</organism>
<proteinExistence type="predicted"/>
<keyword evidence="1" id="KW-1133">Transmembrane helix</keyword>
<keyword evidence="3" id="KW-1185">Reference proteome</keyword>